<dbReference type="STRING" id="1236976.JCM16418_812"/>
<comment type="caution">
    <text evidence="1">The sequence shown here is derived from an EMBL/GenBank/DDBJ whole genome shotgun (WGS) entry which is preliminary data.</text>
</comment>
<dbReference type="RefSeq" id="WP_036646353.1">
    <property type="nucleotide sequence ID" value="NZ_BAVZ01000002.1"/>
</dbReference>
<accession>W7Y7B6</accession>
<dbReference type="AlphaFoldDB" id="W7Y7B6"/>
<proteinExistence type="predicted"/>
<keyword evidence="2" id="KW-1185">Reference proteome</keyword>
<dbReference type="Proteomes" id="UP000019364">
    <property type="component" value="Unassembled WGS sequence"/>
</dbReference>
<reference evidence="1 2" key="1">
    <citation type="journal article" date="2014" name="Genome Announc.">
        <title>Draft Genome Sequence of Paenibacillus pini JCM 16418T, Isolated from the Rhizosphere of Pine Tree.</title>
        <authorList>
            <person name="Yuki M."/>
            <person name="Oshima K."/>
            <person name="Suda W."/>
            <person name="Oshida Y."/>
            <person name="Kitamura K."/>
            <person name="Iida Y."/>
            <person name="Hattori M."/>
            <person name="Ohkuma M."/>
        </authorList>
    </citation>
    <scope>NUCLEOTIDE SEQUENCE [LARGE SCALE GENOMIC DNA]</scope>
    <source>
        <strain evidence="1 2">JCM 16418</strain>
    </source>
</reference>
<dbReference type="eggNOG" id="ENOG50322RC">
    <property type="taxonomic scope" value="Bacteria"/>
</dbReference>
<organism evidence="1 2">
    <name type="scientific">Paenibacillus pini JCM 16418</name>
    <dbReference type="NCBI Taxonomy" id="1236976"/>
    <lineage>
        <taxon>Bacteria</taxon>
        <taxon>Bacillati</taxon>
        <taxon>Bacillota</taxon>
        <taxon>Bacilli</taxon>
        <taxon>Bacillales</taxon>
        <taxon>Paenibacillaceae</taxon>
        <taxon>Paenibacillus</taxon>
    </lineage>
</organism>
<evidence type="ECO:0000313" key="1">
    <source>
        <dbReference type="EMBL" id="GAF06830.1"/>
    </source>
</evidence>
<dbReference type="EMBL" id="BAVZ01000002">
    <property type="protein sequence ID" value="GAF06830.1"/>
    <property type="molecule type" value="Genomic_DNA"/>
</dbReference>
<gene>
    <name evidence="1" type="ORF">JCM16418_812</name>
</gene>
<dbReference type="OrthoDB" id="2087266at2"/>
<protein>
    <recommendedName>
        <fullName evidence="3">DUF2612 domain-containing protein</fullName>
    </recommendedName>
</protein>
<sequence length="213" mass="23775">MFSVKDMMMRLTDVFNKNPNSNIGKLISILHGQLNDLNDTFETIREWRNIDKARGTTLDRFGSNIVQPRGAATDEVYRVLLKSKIARNLSKADINTIIRVLALALDCDYSDIRIKPKYNDPNEPEPAALSLIRVPIKRLNEVGMSPMQFGQIIQKTVAAGVRVAQIELSGTFRLSSVYDQLEHDQFGLSDPAMTTGGSLGEVFVPGYDYSLPI</sequence>
<name>W7Y7B6_9BACL</name>
<evidence type="ECO:0008006" key="3">
    <source>
        <dbReference type="Google" id="ProtNLM"/>
    </source>
</evidence>
<evidence type="ECO:0000313" key="2">
    <source>
        <dbReference type="Proteomes" id="UP000019364"/>
    </source>
</evidence>